<name>A0A0F2LVT1_SPOSC</name>
<sequence length="1328" mass="148259">MPRLAIEDPIILDDDSDDETFQYYQQPVSPLTVAASSLEDALFADDGLGESLEDDDNGENFPFAVNEQPLDVDTGDSSEEPVAAIAHTIFDNELPASRVSDATYDSAKGGLTIDLPCSTLINPRSIAVNYAPPLPISTEQHALDSLTHLAERQSTGNGPGLDFVYIDLDDFEIYIHRREAKIRLRSLHFLGAGKRNNNRMYFDGVLRVGAARFYVQRVPFDDAPVDMYRTRCDTIRGHVSIRSVLNKRHGRSIYYRLGQPSVVYARFYGPYLWVADLGKHFIDFVDYMTDRGRDVRVSHFRLHFSKWLRKTYGRSPAVAAWRDKYGAGRDDFGPAVVAYNDYLYKEATALFGKTFVSGLGFFRETTEFSFYKTHQPRVPFDHPPSMPLRTVVTPYMYHLFKDMAIGPYLESTPGQHAPRSIDGKLILPQKRTPFITGQSSSTVNGRSIRPGDVISTWHDEAGSGSKWSASAEKSDLWYALVHRVIEPQRLNGPRSFDIVWLYRPEHTPCGDMKYPWAKELFMCDHCTCSENNHKNSRYGRVHSIEEDEVVALNSVEWFGGPDTTADFFIRQTYLHGERSWVQLRLGHVFCKDSVAEAHQSALAPYLGTTLDPVESIGVFEKEPNYVVGDTVLAILSKTNKRSEPYEVQDILRTRQPSSCCQNQPSQLIRYRLRRLRRRSEADPDTPDAPPNELLYTDETVVITKPSFIICRCVVRIFPDHIKEIPTPYNRGGAGNVFFMIYRLETTAKSKIDNGEFRIVPLDRAKDAPNLRQGFDPTTPVSRLRALELFCGCGNLGRGIDDAGATETRCANDIWPVAMHTFMANVASPDTVTPFIGSADTLLERAIGRRSAPPTSAIPQPGDIDFISGGSPCQGFSRLTRDKEAHGQYKNRSMVASFASFVDVYRPKFGLLENVLAIINNGKSGHQQRRQDIFGQLVCSLLGLGYQLRIMLGNAWLYGAPQQRQRVFLIFAAPGFQLPDIPSPSHGSEASKGWLKSQRTIGRLANGEYIAAAKSNITAFPIVSVRQATADLTDDPAAQINDGIVDICVRHPDHRIVTAESDAMQHKIAAIPTQPYGMGLAQARRTPHFTLFGQSALFSERELAANDTRAYKRTNPTQLFKTVRTMCTVADSRSAEELHWRDARSLSILEIRRAQGMPDDDLLLQQKKADQWKLVGNAVARQIALSLGLSLREAWLGTLCEDRRPTQPVRAPVPGPESVLELSTVASEEDLGHDGVPFANVVPLALTTTTTTTTSTTLVTTLTLTTTTTRTERYKQKRIFQTGVCSKQSSFPAEPPSSKKRPAPSQDSGLDEFSGDFGAVKRSRTWSPP</sequence>
<keyword evidence="3 8" id="KW-0489">Methyltransferase</keyword>
<reference evidence="11 12" key="1">
    <citation type="journal article" date="2014" name="BMC Genomics">
        <title>Comparative genomics of the major fungal agents of human and animal Sporotrichosis: Sporothrix schenckii and Sporothrix brasiliensis.</title>
        <authorList>
            <person name="Teixeira M.M."/>
            <person name="de Almeida L.G."/>
            <person name="Kubitschek-Barreira P."/>
            <person name="Alves F.L."/>
            <person name="Kioshima E.S."/>
            <person name="Abadio A.K."/>
            <person name="Fernandes L."/>
            <person name="Derengowski L.S."/>
            <person name="Ferreira K.S."/>
            <person name="Souza R.C."/>
            <person name="Ruiz J.C."/>
            <person name="de Andrade N.C."/>
            <person name="Paes H.C."/>
            <person name="Nicola A.M."/>
            <person name="Albuquerque P."/>
            <person name="Gerber A.L."/>
            <person name="Martins V.P."/>
            <person name="Peconick L.D."/>
            <person name="Neto A.V."/>
            <person name="Chaucanez C.B."/>
            <person name="Silva P.A."/>
            <person name="Cunha O.L."/>
            <person name="de Oliveira F.F."/>
            <person name="dos Santos T.C."/>
            <person name="Barros A.L."/>
            <person name="Soares M.A."/>
            <person name="de Oliveira L.M."/>
            <person name="Marini M.M."/>
            <person name="Villalobos-Duno H."/>
            <person name="Cunha M.M."/>
            <person name="de Hoog S."/>
            <person name="da Silveira J.F."/>
            <person name="Henrissat B."/>
            <person name="Nino-Vega G.A."/>
            <person name="Cisalpino P.S."/>
            <person name="Mora-Montes H.M."/>
            <person name="Almeida S.R."/>
            <person name="Stajich J.E."/>
            <person name="Lopes-Bezerra L.M."/>
            <person name="Vasconcelos A.T."/>
            <person name="Felipe M.S."/>
        </authorList>
    </citation>
    <scope>NUCLEOTIDE SEQUENCE [LARGE SCALE GENOMIC DNA]</scope>
    <source>
        <strain evidence="11 12">1099-18</strain>
    </source>
</reference>
<evidence type="ECO:0000313" key="11">
    <source>
        <dbReference type="EMBL" id="KJR80001.1"/>
    </source>
</evidence>
<dbReference type="Gene3D" id="3.40.50.150">
    <property type="entry name" value="Vaccinia Virus protein VP39"/>
    <property type="match status" value="1"/>
</dbReference>
<dbReference type="GO" id="GO:0003886">
    <property type="term" value="F:DNA (cytosine-5-)-methyltransferase activity"/>
    <property type="evidence" value="ECO:0007669"/>
    <property type="project" value="UniProtKB-EC"/>
</dbReference>
<keyword evidence="4 8" id="KW-0808">Transferase</keyword>
<organism evidence="11 12">
    <name type="scientific">Sporothrix schenckii 1099-18</name>
    <dbReference type="NCBI Taxonomy" id="1397361"/>
    <lineage>
        <taxon>Eukaryota</taxon>
        <taxon>Fungi</taxon>
        <taxon>Dikarya</taxon>
        <taxon>Ascomycota</taxon>
        <taxon>Pezizomycotina</taxon>
        <taxon>Sordariomycetes</taxon>
        <taxon>Sordariomycetidae</taxon>
        <taxon>Ophiostomatales</taxon>
        <taxon>Ophiostomataceae</taxon>
        <taxon>Sporothrix</taxon>
    </lineage>
</organism>
<dbReference type="EMBL" id="AXCR01000012">
    <property type="protein sequence ID" value="KJR80001.1"/>
    <property type="molecule type" value="Genomic_DNA"/>
</dbReference>
<comment type="similarity">
    <text evidence="8">Belongs to the class I-like SAM-binding methyltransferase superfamily. C5-methyltransferase family.</text>
</comment>
<evidence type="ECO:0000256" key="5">
    <source>
        <dbReference type="ARBA" id="ARBA00022691"/>
    </source>
</evidence>
<dbReference type="GO" id="GO:0003682">
    <property type="term" value="F:chromatin binding"/>
    <property type="evidence" value="ECO:0007669"/>
    <property type="project" value="InterPro"/>
</dbReference>
<comment type="subcellular location">
    <subcellularLocation>
        <location evidence="1">Nucleus</location>
    </subcellularLocation>
</comment>
<evidence type="ECO:0000313" key="12">
    <source>
        <dbReference type="Proteomes" id="UP000033710"/>
    </source>
</evidence>
<reference evidence="11 12" key="2">
    <citation type="journal article" date="2015" name="Eukaryot. Cell">
        <title>Asexual propagation of a virulent clone complex in a human and feline outbreak of sporotrichosis.</title>
        <authorList>
            <person name="Teixeira Mde M."/>
            <person name="Rodrigues A.M."/>
            <person name="Tsui C.K."/>
            <person name="de Almeida L.G."/>
            <person name="Van Diepeningen A.D."/>
            <person name="van den Ende B.G."/>
            <person name="Fernandes G.F."/>
            <person name="Kano R."/>
            <person name="Hamelin R.C."/>
            <person name="Lopes-Bezerra L.M."/>
            <person name="Vasconcelos A.T."/>
            <person name="de Hoog S."/>
            <person name="de Camargo Z.P."/>
            <person name="Felipe M.S."/>
        </authorList>
    </citation>
    <scope>NUCLEOTIDE SEQUENCE [LARGE SCALE GENOMIC DNA]</scope>
    <source>
        <strain evidence="11 12">1099-18</strain>
    </source>
</reference>
<keyword evidence="5 8" id="KW-0949">S-adenosyl-L-methionine</keyword>
<dbReference type="InterPro" id="IPR018117">
    <property type="entry name" value="C5_DNA_meth_AS"/>
</dbReference>
<feature type="domain" description="BAH" evidence="10">
    <location>
        <begin position="623"/>
        <end position="754"/>
    </location>
</feature>
<evidence type="ECO:0000256" key="3">
    <source>
        <dbReference type="ARBA" id="ARBA00022603"/>
    </source>
</evidence>
<dbReference type="EC" id="2.1.1.37" evidence="2"/>
<comment type="caution">
    <text evidence="11">The sequence shown here is derived from an EMBL/GenBank/DDBJ whole genome shotgun (WGS) entry which is preliminary data.</text>
</comment>
<dbReference type="SUPFAM" id="SSF53335">
    <property type="entry name" value="S-adenosyl-L-methionine-dependent methyltransferases"/>
    <property type="match status" value="1"/>
</dbReference>
<feature type="domain" description="BAH" evidence="10">
    <location>
        <begin position="446"/>
        <end position="584"/>
    </location>
</feature>
<dbReference type="GeneID" id="27662627"/>
<feature type="region of interest" description="Disordered" evidence="9">
    <location>
        <begin position="1283"/>
        <end position="1328"/>
    </location>
</feature>
<dbReference type="InterPro" id="IPR029063">
    <property type="entry name" value="SAM-dependent_MTases_sf"/>
</dbReference>
<dbReference type="InterPro" id="IPR001025">
    <property type="entry name" value="BAH_dom"/>
</dbReference>
<dbReference type="Gene3D" id="2.30.30.490">
    <property type="match status" value="1"/>
</dbReference>
<evidence type="ECO:0000256" key="1">
    <source>
        <dbReference type="ARBA" id="ARBA00004123"/>
    </source>
</evidence>
<dbReference type="Pfam" id="PF00145">
    <property type="entry name" value="DNA_methylase"/>
    <property type="match status" value="1"/>
</dbReference>
<evidence type="ECO:0000256" key="8">
    <source>
        <dbReference type="PROSITE-ProRule" id="PRU01016"/>
    </source>
</evidence>
<evidence type="ECO:0000256" key="2">
    <source>
        <dbReference type="ARBA" id="ARBA00011975"/>
    </source>
</evidence>
<dbReference type="Pfam" id="PF25423">
    <property type="entry name" value="DUF7893"/>
    <property type="match status" value="1"/>
</dbReference>
<dbReference type="GO" id="GO:0032259">
    <property type="term" value="P:methylation"/>
    <property type="evidence" value="ECO:0007669"/>
    <property type="project" value="UniProtKB-KW"/>
</dbReference>
<dbReference type="OrthoDB" id="5376140at2759"/>
<dbReference type="PROSITE" id="PS51679">
    <property type="entry name" value="SAM_MT_C5"/>
    <property type="match status" value="1"/>
</dbReference>
<feature type="active site" evidence="8">
    <location>
        <position position="872"/>
    </location>
</feature>
<dbReference type="PANTHER" id="PTHR10629">
    <property type="entry name" value="CYTOSINE-SPECIFIC METHYLTRANSFERASE"/>
    <property type="match status" value="1"/>
</dbReference>
<dbReference type="PROSITE" id="PS00094">
    <property type="entry name" value="C5_MTASE_1"/>
    <property type="match status" value="1"/>
</dbReference>
<dbReference type="KEGG" id="ssck:SPSK_00381"/>
<dbReference type="RefSeq" id="XP_016582677.1">
    <property type="nucleotide sequence ID" value="XM_016727350.1"/>
</dbReference>
<dbReference type="GO" id="GO:0003677">
    <property type="term" value="F:DNA binding"/>
    <property type="evidence" value="ECO:0007669"/>
    <property type="project" value="UniProtKB-KW"/>
</dbReference>
<protein>
    <recommendedName>
        <fullName evidence="2">DNA (cytosine-5-)-methyltransferase</fullName>
        <ecNumber evidence="2">2.1.1.37</ecNumber>
    </recommendedName>
</protein>
<evidence type="ECO:0000256" key="6">
    <source>
        <dbReference type="ARBA" id="ARBA00023125"/>
    </source>
</evidence>
<dbReference type="VEuPathDB" id="FungiDB:SPSK_00381"/>
<dbReference type="PANTHER" id="PTHR10629:SF54">
    <property type="entry name" value="DNA METHYLTRANSFERASE DIM-2"/>
    <property type="match status" value="1"/>
</dbReference>
<evidence type="ECO:0000259" key="10">
    <source>
        <dbReference type="PROSITE" id="PS51038"/>
    </source>
</evidence>
<dbReference type="InterPro" id="IPR001525">
    <property type="entry name" value="C5_MeTfrase"/>
</dbReference>
<evidence type="ECO:0000256" key="4">
    <source>
        <dbReference type="ARBA" id="ARBA00022679"/>
    </source>
</evidence>
<dbReference type="InterPro" id="IPR043151">
    <property type="entry name" value="BAH_sf"/>
</dbReference>
<dbReference type="PROSITE" id="PS51038">
    <property type="entry name" value="BAH"/>
    <property type="match status" value="2"/>
</dbReference>
<accession>A0A0F2LVT1</accession>
<dbReference type="Gene3D" id="3.90.120.10">
    <property type="entry name" value="DNA Methylase, subunit A, domain 2"/>
    <property type="match status" value="1"/>
</dbReference>
<gene>
    <name evidence="11" type="ORF">SPSK_00381</name>
</gene>
<evidence type="ECO:0000256" key="7">
    <source>
        <dbReference type="ARBA" id="ARBA00023242"/>
    </source>
</evidence>
<keyword evidence="7" id="KW-0539">Nucleus</keyword>
<dbReference type="GO" id="GO:0005634">
    <property type="term" value="C:nucleus"/>
    <property type="evidence" value="ECO:0007669"/>
    <property type="project" value="UniProtKB-SubCell"/>
</dbReference>
<dbReference type="PRINTS" id="PR00105">
    <property type="entry name" value="C5METTRFRASE"/>
</dbReference>
<keyword evidence="6" id="KW-0238">DNA-binding</keyword>
<dbReference type="InterPro" id="IPR050390">
    <property type="entry name" value="C5-Methyltransferase"/>
</dbReference>
<proteinExistence type="inferred from homology"/>
<dbReference type="InterPro" id="IPR057215">
    <property type="entry name" value="DUF7893"/>
</dbReference>
<dbReference type="Proteomes" id="UP000033710">
    <property type="component" value="Unassembled WGS sequence"/>
</dbReference>
<dbReference type="GO" id="GO:0044027">
    <property type="term" value="P:negative regulation of gene expression via chromosomal CpG island methylation"/>
    <property type="evidence" value="ECO:0007669"/>
    <property type="project" value="TreeGrafter"/>
</dbReference>
<evidence type="ECO:0000256" key="9">
    <source>
        <dbReference type="SAM" id="MobiDB-lite"/>
    </source>
</evidence>